<gene>
    <name evidence="2" type="ORF">HDK90DRAFT_195335</name>
</gene>
<sequence>MAREHKNLAAVSSLLLFSSLNPILLACLPSFPFASCTFCSHPTSLTSLVLDDQAGGRRNGVVVPQAQQRRWSPDVSTAVRKCFVCPVFSAQCCKPTYTSHPRHVRPLPLPRSKWKLREMANKISATLLHYQAVGAGVPGPWRETWVKMGKLGLGSWSILDMPNWNPPSLV</sequence>
<keyword evidence="1" id="KW-0732">Signal</keyword>
<feature type="chain" id="PRO_5045162214" evidence="1">
    <location>
        <begin position="27"/>
        <end position="170"/>
    </location>
</feature>
<accession>A0ABR1YXC3</accession>
<proteinExistence type="predicted"/>
<dbReference type="EMBL" id="JBBWRZ010000003">
    <property type="protein sequence ID" value="KAK8240772.1"/>
    <property type="molecule type" value="Genomic_DNA"/>
</dbReference>
<reference evidence="2 3" key="1">
    <citation type="submission" date="2024-04" db="EMBL/GenBank/DDBJ databases">
        <title>Phyllosticta paracitricarpa is synonymous to the EU quarantine fungus P. citricarpa based on phylogenomic analyses.</title>
        <authorList>
            <consortium name="Lawrence Berkeley National Laboratory"/>
            <person name="Van Ingen-Buijs V.A."/>
            <person name="Van Westerhoven A.C."/>
            <person name="Haridas S."/>
            <person name="Skiadas P."/>
            <person name="Martin F."/>
            <person name="Groenewald J.Z."/>
            <person name="Crous P.W."/>
            <person name="Seidl M.F."/>
        </authorList>
    </citation>
    <scope>NUCLEOTIDE SEQUENCE [LARGE SCALE GENOMIC DNA]</scope>
    <source>
        <strain evidence="2 3">CBS 123374</strain>
    </source>
</reference>
<evidence type="ECO:0000256" key="1">
    <source>
        <dbReference type="SAM" id="SignalP"/>
    </source>
</evidence>
<dbReference type="Proteomes" id="UP001492380">
    <property type="component" value="Unassembled WGS sequence"/>
</dbReference>
<dbReference type="PROSITE" id="PS51257">
    <property type="entry name" value="PROKAR_LIPOPROTEIN"/>
    <property type="match status" value="1"/>
</dbReference>
<evidence type="ECO:0000313" key="3">
    <source>
        <dbReference type="Proteomes" id="UP001492380"/>
    </source>
</evidence>
<protein>
    <submittedName>
        <fullName evidence="2">Uncharacterized protein</fullName>
    </submittedName>
</protein>
<evidence type="ECO:0000313" key="2">
    <source>
        <dbReference type="EMBL" id="KAK8240772.1"/>
    </source>
</evidence>
<comment type="caution">
    <text evidence="2">The sequence shown here is derived from an EMBL/GenBank/DDBJ whole genome shotgun (WGS) entry which is preliminary data.</text>
</comment>
<organism evidence="2 3">
    <name type="scientific">Phyllosticta capitalensis</name>
    <dbReference type="NCBI Taxonomy" id="121624"/>
    <lineage>
        <taxon>Eukaryota</taxon>
        <taxon>Fungi</taxon>
        <taxon>Dikarya</taxon>
        <taxon>Ascomycota</taxon>
        <taxon>Pezizomycotina</taxon>
        <taxon>Dothideomycetes</taxon>
        <taxon>Dothideomycetes incertae sedis</taxon>
        <taxon>Botryosphaeriales</taxon>
        <taxon>Phyllostictaceae</taxon>
        <taxon>Phyllosticta</taxon>
    </lineage>
</organism>
<feature type="signal peptide" evidence="1">
    <location>
        <begin position="1"/>
        <end position="26"/>
    </location>
</feature>
<name>A0ABR1YXC3_9PEZI</name>
<keyword evidence="3" id="KW-1185">Reference proteome</keyword>